<dbReference type="Proteomes" id="UP001216510">
    <property type="component" value="Chromosome"/>
</dbReference>
<evidence type="ECO:0000313" key="3">
    <source>
        <dbReference type="Proteomes" id="UP001216510"/>
    </source>
</evidence>
<protein>
    <submittedName>
        <fullName evidence="2">Uncharacterized protein</fullName>
    </submittedName>
</protein>
<dbReference type="RefSeq" id="WP_277414248.1">
    <property type="nucleotide sequence ID" value="NZ_CP119083.1"/>
</dbReference>
<evidence type="ECO:0000256" key="1">
    <source>
        <dbReference type="SAM" id="SignalP"/>
    </source>
</evidence>
<gene>
    <name evidence="2" type="ORF">PX653_18685</name>
</gene>
<keyword evidence="3" id="KW-1185">Reference proteome</keyword>
<dbReference type="EMBL" id="CP119083">
    <property type="protein sequence ID" value="WEF31476.1"/>
    <property type="molecule type" value="Genomic_DNA"/>
</dbReference>
<reference evidence="2 3" key="1">
    <citation type="submission" date="2023-02" db="EMBL/GenBank/DDBJ databases">
        <title>Gemone sequence of Telluria chitinolytica ACM 3522T.</title>
        <authorList>
            <person name="Frediansyah A."/>
            <person name="Miess H."/>
            <person name="Gross H."/>
        </authorList>
    </citation>
    <scope>NUCLEOTIDE SEQUENCE [LARGE SCALE GENOMIC DNA]</scope>
    <source>
        <strain evidence="2 3">ACM 3522</strain>
    </source>
</reference>
<sequence length="201" mass="22283">MRFASLYRRAILAVALAFPLSCQADAAVPASLLVNAELAQLFADDQADRNVPPGTSIDWELVGVRDDRREARVKALLAADALRSGADFYHAAMILQHADTPDDYLLAHDLCVIAIGKGEDRARWLAAASLDRFLINVGRRQRFGTQYESKRSYLPPRLAEVDPAVPDALRREMGVPSLAEAREKEATIARAYERRKAALRK</sequence>
<keyword evidence="1" id="KW-0732">Signal</keyword>
<feature type="chain" id="PRO_5045387208" evidence="1">
    <location>
        <begin position="27"/>
        <end position="201"/>
    </location>
</feature>
<organism evidence="2 3">
    <name type="scientific">Pseudoduganella chitinolytica</name>
    <dbReference type="NCBI Taxonomy" id="34070"/>
    <lineage>
        <taxon>Bacteria</taxon>
        <taxon>Pseudomonadati</taxon>
        <taxon>Pseudomonadota</taxon>
        <taxon>Betaproteobacteria</taxon>
        <taxon>Burkholderiales</taxon>
        <taxon>Oxalobacteraceae</taxon>
        <taxon>Telluria group</taxon>
        <taxon>Pseudoduganella</taxon>
    </lineage>
</organism>
<evidence type="ECO:0000313" key="2">
    <source>
        <dbReference type="EMBL" id="WEF31476.1"/>
    </source>
</evidence>
<feature type="signal peptide" evidence="1">
    <location>
        <begin position="1"/>
        <end position="26"/>
    </location>
</feature>
<accession>A0ABY8B907</accession>
<name>A0ABY8B907_9BURK</name>
<proteinExistence type="predicted"/>